<protein>
    <recommendedName>
        <fullName evidence="4">NAD(+) diphosphatase</fullName>
        <ecNumber evidence="4">3.6.1.22</ecNumber>
    </recommendedName>
</protein>
<dbReference type="EC" id="3.6.1.22" evidence="4"/>
<keyword evidence="7" id="KW-0460">Magnesium</keyword>
<sequence>MTFVQTVAFPGIAFGAGGLDRAAHLRRQDGAAAQGPGTLLRFCGGDPLMAEEGLTLWRERVPGRPEGAVFLGLEGGRPLWALEAAAGTPAPAGTVWAGLRGIMSQLPAPEAEAAATARALLGWHANHGFCAACGAPTRMAEAGWRRDCPACGATHFPRTDPVVIMLVTRGNAVLLARNPLWPPGMHSLLAGFMEPGETVEAAVRREVQEEAGVQVGRVGYLASQPWPFPASLMLGMRAEALTTEIAIDREEIESASWVSRERLMAVFMGRDPAIRAPRSGSIAGAILREWLAGRIAPAP</sequence>
<name>S9QXA0_9RHOB</name>
<dbReference type="PROSITE" id="PS00893">
    <property type="entry name" value="NUDIX_BOX"/>
    <property type="match status" value="1"/>
</dbReference>
<dbReference type="CDD" id="cd03429">
    <property type="entry name" value="NUDIX_NADH_pyrophosphatase_Nudt13"/>
    <property type="match status" value="1"/>
</dbReference>
<comment type="cofactor">
    <cofactor evidence="2">
        <name>Zn(2+)</name>
        <dbReference type="ChEBI" id="CHEBI:29105"/>
    </cofactor>
</comment>
<dbReference type="Pfam" id="PF09297">
    <property type="entry name" value="Zn_ribbon_NUD"/>
    <property type="match status" value="1"/>
</dbReference>
<proteinExistence type="inferred from homology"/>
<dbReference type="Gene3D" id="3.90.79.20">
    <property type="match status" value="1"/>
</dbReference>
<feature type="domain" description="Nudix hydrolase" evidence="10">
    <location>
        <begin position="157"/>
        <end position="283"/>
    </location>
</feature>
<dbReference type="InterPro" id="IPR015375">
    <property type="entry name" value="NADH_PPase-like_N"/>
</dbReference>
<dbReference type="GO" id="GO:0019677">
    <property type="term" value="P:NAD+ catabolic process"/>
    <property type="evidence" value="ECO:0007669"/>
    <property type="project" value="TreeGrafter"/>
</dbReference>
<dbReference type="GO" id="GO:0006742">
    <property type="term" value="P:NADP+ catabolic process"/>
    <property type="evidence" value="ECO:0007669"/>
    <property type="project" value="TreeGrafter"/>
</dbReference>
<dbReference type="OrthoDB" id="9791656at2"/>
<accession>S9QXA0</accession>
<comment type="caution">
    <text evidence="11">The sequence shown here is derived from an EMBL/GenBank/DDBJ whole genome shotgun (WGS) entry which is preliminary data.</text>
</comment>
<keyword evidence="6 11" id="KW-0378">Hydrolase</keyword>
<evidence type="ECO:0000256" key="5">
    <source>
        <dbReference type="ARBA" id="ARBA00022723"/>
    </source>
</evidence>
<evidence type="ECO:0000256" key="9">
    <source>
        <dbReference type="ARBA" id="ARBA00023679"/>
    </source>
</evidence>
<keyword evidence="12" id="KW-1185">Reference proteome</keyword>
<dbReference type="Gene3D" id="3.90.79.10">
    <property type="entry name" value="Nucleoside Triphosphate Pyrophosphohydrolase"/>
    <property type="match status" value="1"/>
</dbReference>
<dbReference type="InterPro" id="IPR015376">
    <property type="entry name" value="Znr_NADH_PPase"/>
</dbReference>
<dbReference type="Pfam" id="PF00293">
    <property type="entry name" value="NUDIX"/>
    <property type="match status" value="1"/>
</dbReference>
<evidence type="ECO:0000256" key="7">
    <source>
        <dbReference type="ARBA" id="ARBA00022842"/>
    </source>
</evidence>
<evidence type="ECO:0000256" key="6">
    <source>
        <dbReference type="ARBA" id="ARBA00022801"/>
    </source>
</evidence>
<dbReference type="SUPFAM" id="SSF55811">
    <property type="entry name" value="Nudix"/>
    <property type="match status" value="1"/>
</dbReference>
<dbReference type="GO" id="GO:0110153">
    <property type="term" value="F:RNA NAD-cap (NMN-forming) hydrolase activity"/>
    <property type="evidence" value="ECO:0007669"/>
    <property type="project" value="RHEA"/>
</dbReference>
<dbReference type="InterPro" id="IPR050241">
    <property type="entry name" value="NAD-cap_RNA_hydrolase_NudC"/>
</dbReference>
<evidence type="ECO:0000256" key="4">
    <source>
        <dbReference type="ARBA" id="ARBA00012381"/>
    </source>
</evidence>
<dbReference type="PANTHER" id="PTHR42904">
    <property type="entry name" value="NUDIX HYDROLASE, NUDC SUBFAMILY"/>
    <property type="match status" value="1"/>
</dbReference>
<dbReference type="STRING" id="1123069.ruthe_02414"/>
<keyword evidence="8" id="KW-0520">NAD</keyword>
<gene>
    <name evidence="11" type="ORF">ruthe_02414</name>
</gene>
<evidence type="ECO:0000259" key="10">
    <source>
        <dbReference type="PROSITE" id="PS51462"/>
    </source>
</evidence>
<dbReference type="GO" id="GO:0046872">
    <property type="term" value="F:metal ion binding"/>
    <property type="evidence" value="ECO:0007669"/>
    <property type="project" value="UniProtKB-KW"/>
</dbReference>
<dbReference type="AlphaFoldDB" id="S9QXA0"/>
<comment type="similarity">
    <text evidence="3">Belongs to the Nudix hydrolase family. NudC subfamily.</text>
</comment>
<reference evidence="11 12" key="1">
    <citation type="journal article" date="2013" name="Stand. Genomic Sci.">
        <title>Genome sequence of the reddish-pigmented Rubellimicrobium thermophilum type strain (DSM 16684(T)), a member of the Roseobacter clade.</title>
        <authorList>
            <person name="Fiebig A."/>
            <person name="Riedel T."/>
            <person name="Gronow S."/>
            <person name="Petersen J."/>
            <person name="Klenk H.P."/>
            <person name="Goker M."/>
        </authorList>
    </citation>
    <scope>NUCLEOTIDE SEQUENCE [LARGE SCALE GENOMIC DNA]</scope>
    <source>
        <strain evidence="11 12">DSM 16684</strain>
    </source>
</reference>
<comment type="catalytic activity">
    <reaction evidence="9">
        <text>a 5'-end NAD(+)-phospho-ribonucleoside in mRNA + H2O = a 5'-end phospho-adenosine-phospho-ribonucleoside in mRNA + beta-nicotinamide D-ribonucleotide + 2 H(+)</text>
        <dbReference type="Rhea" id="RHEA:60876"/>
        <dbReference type="Rhea" id="RHEA-COMP:15698"/>
        <dbReference type="Rhea" id="RHEA-COMP:15719"/>
        <dbReference type="ChEBI" id="CHEBI:14649"/>
        <dbReference type="ChEBI" id="CHEBI:15377"/>
        <dbReference type="ChEBI" id="CHEBI:15378"/>
        <dbReference type="ChEBI" id="CHEBI:144029"/>
        <dbReference type="ChEBI" id="CHEBI:144051"/>
    </reaction>
    <physiologicalReaction direction="left-to-right" evidence="9">
        <dbReference type="Rhea" id="RHEA:60877"/>
    </physiologicalReaction>
</comment>
<dbReference type="PROSITE" id="PS51462">
    <property type="entry name" value="NUDIX"/>
    <property type="match status" value="1"/>
</dbReference>
<organism evidence="11 12">
    <name type="scientific">Rubellimicrobium thermophilum DSM 16684</name>
    <dbReference type="NCBI Taxonomy" id="1123069"/>
    <lineage>
        <taxon>Bacteria</taxon>
        <taxon>Pseudomonadati</taxon>
        <taxon>Pseudomonadota</taxon>
        <taxon>Alphaproteobacteria</taxon>
        <taxon>Rhodobacterales</taxon>
        <taxon>Roseobacteraceae</taxon>
        <taxon>Rubellimicrobium</taxon>
    </lineage>
</organism>
<keyword evidence="5" id="KW-0479">Metal-binding</keyword>
<dbReference type="InterPro" id="IPR015797">
    <property type="entry name" value="NUDIX_hydrolase-like_dom_sf"/>
</dbReference>
<dbReference type="InterPro" id="IPR000086">
    <property type="entry name" value="NUDIX_hydrolase_dom"/>
</dbReference>
<dbReference type="EMBL" id="AOLV01000028">
    <property type="protein sequence ID" value="EPX84202.1"/>
    <property type="molecule type" value="Genomic_DNA"/>
</dbReference>
<evidence type="ECO:0000256" key="8">
    <source>
        <dbReference type="ARBA" id="ARBA00023027"/>
    </source>
</evidence>
<evidence type="ECO:0000256" key="3">
    <source>
        <dbReference type="ARBA" id="ARBA00009595"/>
    </source>
</evidence>
<dbReference type="Proteomes" id="UP000015346">
    <property type="component" value="Unassembled WGS sequence"/>
</dbReference>
<evidence type="ECO:0000313" key="12">
    <source>
        <dbReference type="Proteomes" id="UP000015346"/>
    </source>
</evidence>
<dbReference type="GO" id="GO:0035529">
    <property type="term" value="F:NADH pyrophosphatase activity"/>
    <property type="evidence" value="ECO:0007669"/>
    <property type="project" value="TreeGrafter"/>
</dbReference>
<evidence type="ECO:0000256" key="1">
    <source>
        <dbReference type="ARBA" id="ARBA00001946"/>
    </source>
</evidence>
<dbReference type="PANTHER" id="PTHR42904:SF6">
    <property type="entry name" value="NAD-CAPPED RNA HYDROLASE NUDT12"/>
    <property type="match status" value="1"/>
</dbReference>
<dbReference type="InterPro" id="IPR020084">
    <property type="entry name" value="NUDIX_hydrolase_CS"/>
</dbReference>
<evidence type="ECO:0000313" key="11">
    <source>
        <dbReference type="EMBL" id="EPX84202.1"/>
    </source>
</evidence>
<dbReference type="InterPro" id="IPR049734">
    <property type="entry name" value="NudC-like_C"/>
</dbReference>
<dbReference type="HOGENOM" id="CLU_037162_0_4_5"/>
<dbReference type="RefSeq" id="WP_021098494.1">
    <property type="nucleotide sequence ID" value="NZ_KE557322.1"/>
</dbReference>
<dbReference type="Pfam" id="PF09296">
    <property type="entry name" value="NUDIX-like"/>
    <property type="match status" value="1"/>
</dbReference>
<dbReference type="GO" id="GO:0005829">
    <property type="term" value="C:cytosol"/>
    <property type="evidence" value="ECO:0007669"/>
    <property type="project" value="TreeGrafter"/>
</dbReference>
<comment type="cofactor">
    <cofactor evidence="1">
        <name>Mg(2+)</name>
        <dbReference type="ChEBI" id="CHEBI:18420"/>
    </cofactor>
</comment>
<dbReference type="NCBIfam" id="NF001299">
    <property type="entry name" value="PRK00241.1"/>
    <property type="match status" value="1"/>
</dbReference>
<evidence type="ECO:0000256" key="2">
    <source>
        <dbReference type="ARBA" id="ARBA00001947"/>
    </source>
</evidence>
<dbReference type="PATRIC" id="fig|1123069.3.peg.2391"/>